<reference evidence="1" key="1">
    <citation type="journal article" date="2019" name="bioRxiv">
        <title>The Genome of the Zebra Mussel, Dreissena polymorpha: A Resource for Invasive Species Research.</title>
        <authorList>
            <person name="McCartney M.A."/>
            <person name="Auch B."/>
            <person name="Kono T."/>
            <person name="Mallez S."/>
            <person name="Zhang Y."/>
            <person name="Obille A."/>
            <person name="Becker A."/>
            <person name="Abrahante J.E."/>
            <person name="Garbe J."/>
            <person name="Badalamenti J.P."/>
            <person name="Herman A."/>
            <person name="Mangelson H."/>
            <person name="Liachko I."/>
            <person name="Sullivan S."/>
            <person name="Sone E.D."/>
            <person name="Koren S."/>
            <person name="Silverstein K.A.T."/>
            <person name="Beckman K.B."/>
            <person name="Gohl D.M."/>
        </authorList>
    </citation>
    <scope>NUCLEOTIDE SEQUENCE</scope>
    <source>
        <strain evidence="1">Duluth1</strain>
        <tissue evidence="1">Whole animal</tissue>
    </source>
</reference>
<evidence type="ECO:0000313" key="1">
    <source>
        <dbReference type="EMBL" id="KAH3801837.1"/>
    </source>
</evidence>
<comment type="caution">
    <text evidence="1">The sequence shown here is derived from an EMBL/GenBank/DDBJ whole genome shotgun (WGS) entry which is preliminary data.</text>
</comment>
<gene>
    <name evidence="1" type="ORF">DPMN_155499</name>
</gene>
<dbReference type="Proteomes" id="UP000828390">
    <property type="component" value="Unassembled WGS sequence"/>
</dbReference>
<proteinExistence type="predicted"/>
<reference evidence="1" key="2">
    <citation type="submission" date="2020-11" db="EMBL/GenBank/DDBJ databases">
        <authorList>
            <person name="McCartney M.A."/>
            <person name="Auch B."/>
            <person name="Kono T."/>
            <person name="Mallez S."/>
            <person name="Becker A."/>
            <person name="Gohl D.M."/>
            <person name="Silverstein K.A.T."/>
            <person name="Koren S."/>
            <person name="Bechman K.B."/>
            <person name="Herman A."/>
            <person name="Abrahante J.E."/>
            <person name="Garbe J."/>
        </authorList>
    </citation>
    <scope>NUCLEOTIDE SEQUENCE</scope>
    <source>
        <strain evidence="1">Duluth1</strain>
        <tissue evidence="1">Whole animal</tissue>
    </source>
</reference>
<evidence type="ECO:0000313" key="2">
    <source>
        <dbReference type="Proteomes" id="UP000828390"/>
    </source>
</evidence>
<accession>A0A9D4FNY9</accession>
<name>A0A9D4FNY9_DREPO</name>
<dbReference type="AlphaFoldDB" id="A0A9D4FNY9"/>
<sequence length="73" mass="8160">MYRIGRYLWPALFFDKSPQLIAFWFKGGALVSVFHHTKLGFPLPALLRAQQAQSAVTSCSKQVVSGVAMYLRG</sequence>
<keyword evidence="2" id="KW-1185">Reference proteome</keyword>
<dbReference type="EMBL" id="JAIWYP010000007">
    <property type="protein sequence ID" value="KAH3801837.1"/>
    <property type="molecule type" value="Genomic_DNA"/>
</dbReference>
<protein>
    <submittedName>
        <fullName evidence="1">Uncharacterized protein</fullName>
    </submittedName>
</protein>
<organism evidence="1 2">
    <name type="scientific">Dreissena polymorpha</name>
    <name type="common">Zebra mussel</name>
    <name type="synonym">Mytilus polymorpha</name>
    <dbReference type="NCBI Taxonomy" id="45954"/>
    <lineage>
        <taxon>Eukaryota</taxon>
        <taxon>Metazoa</taxon>
        <taxon>Spiralia</taxon>
        <taxon>Lophotrochozoa</taxon>
        <taxon>Mollusca</taxon>
        <taxon>Bivalvia</taxon>
        <taxon>Autobranchia</taxon>
        <taxon>Heteroconchia</taxon>
        <taxon>Euheterodonta</taxon>
        <taxon>Imparidentia</taxon>
        <taxon>Neoheterodontei</taxon>
        <taxon>Myida</taxon>
        <taxon>Dreissenoidea</taxon>
        <taxon>Dreissenidae</taxon>
        <taxon>Dreissena</taxon>
    </lineage>
</organism>